<dbReference type="InterPro" id="IPR001648">
    <property type="entry name" value="Ribosomal_bS18"/>
</dbReference>
<dbReference type="EMBL" id="CAIIXF020000008">
    <property type="protein sequence ID" value="CAH1792346.1"/>
    <property type="molecule type" value="Genomic_DNA"/>
</dbReference>
<organism evidence="3 4">
    <name type="scientific">Owenia fusiformis</name>
    <name type="common">Polychaete worm</name>
    <dbReference type="NCBI Taxonomy" id="6347"/>
    <lineage>
        <taxon>Eukaryota</taxon>
        <taxon>Metazoa</taxon>
        <taxon>Spiralia</taxon>
        <taxon>Lophotrochozoa</taxon>
        <taxon>Annelida</taxon>
        <taxon>Polychaeta</taxon>
        <taxon>Sedentaria</taxon>
        <taxon>Canalipalpata</taxon>
        <taxon>Sabellida</taxon>
        <taxon>Oweniida</taxon>
        <taxon>Oweniidae</taxon>
        <taxon>Owenia</taxon>
    </lineage>
</organism>
<dbReference type="GO" id="GO:0005763">
    <property type="term" value="C:mitochondrial small ribosomal subunit"/>
    <property type="evidence" value="ECO:0007669"/>
    <property type="project" value="TreeGrafter"/>
</dbReference>
<keyword evidence="2" id="KW-0687">Ribonucleoprotein</keyword>
<dbReference type="OrthoDB" id="10054543at2759"/>
<dbReference type="Pfam" id="PF01084">
    <property type="entry name" value="Ribosomal_S18"/>
    <property type="match status" value="1"/>
</dbReference>
<evidence type="ECO:0000313" key="3">
    <source>
        <dbReference type="EMBL" id="CAH1792346.1"/>
    </source>
</evidence>
<dbReference type="InterPro" id="IPR036870">
    <property type="entry name" value="Ribosomal_bS18_sf"/>
</dbReference>
<evidence type="ECO:0000256" key="1">
    <source>
        <dbReference type="ARBA" id="ARBA00022980"/>
    </source>
</evidence>
<reference evidence="3" key="1">
    <citation type="submission" date="2022-03" db="EMBL/GenBank/DDBJ databases">
        <authorList>
            <person name="Martin C."/>
        </authorList>
    </citation>
    <scope>NUCLEOTIDE SEQUENCE</scope>
</reference>
<dbReference type="GO" id="GO:0070181">
    <property type="term" value="F:small ribosomal subunit rRNA binding"/>
    <property type="evidence" value="ECO:0007669"/>
    <property type="project" value="TreeGrafter"/>
</dbReference>
<dbReference type="GO" id="GO:0032543">
    <property type="term" value="P:mitochondrial translation"/>
    <property type="evidence" value="ECO:0007669"/>
    <property type="project" value="TreeGrafter"/>
</dbReference>
<evidence type="ECO:0000256" key="2">
    <source>
        <dbReference type="ARBA" id="ARBA00023274"/>
    </source>
</evidence>
<keyword evidence="1" id="KW-0689">Ribosomal protein</keyword>
<sequence length="202" mass="23249">ITKFNMAAKFSLFRVMHLSSNSNVFRQMTKLNAIFECSSIGMLPGNRQHWRNFNITSVKSLKEIQEKTEGNVTKIEGVYRVSDSTKHLIFEDQSSDPEVQRPCPIWSLGPIAEKIRYTDVLILSQFLRPDGTMLPKRVTGLCRDSQKKILRLVGQAQRAGLMTSLRPPKYKDGQVVERTAAMNKYKFKKFNKYFTDDFMGTK</sequence>
<dbReference type="GO" id="GO:0003735">
    <property type="term" value="F:structural constituent of ribosome"/>
    <property type="evidence" value="ECO:0007669"/>
    <property type="project" value="InterPro"/>
</dbReference>
<name>A0A8S4PD71_OWEFU</name>
<accession>A0A8S4PD71</accession>
<protein>
    <submittedName>
        <fullName evidence="3">Uncharacterized protein</fullName>
    </submittedName>
</protein>
<dbReference type="SUPFAM" id="SSF46911">
    <property type="entry name" value="Ribosomal protein S18"/>
    <property type="match status" value="1"/>
</dbReference>
<gene>
    <name evidence="3" type="ORF">OFUS_LOCUS17317</name>
</gene>
<evidence type="ECO:0000313" key="4">
    <source>
        <dbReference type="Proteomes" id="UP000749559"/>
    </source>
</evidence>
<comment type="caution">
    <text evidence="3">The sequence shown here is derived from an EMBL/GenBank/DDBJ whole genome shotgun (WGS) entry which is preliminary data.</text>
</comment>
<feature type="non-terminal residue" evidence="3">
    <location>
        <position position="1"/>
    </location>
</feature>
<dbReference type="PANTHER" id="PTHR13479">
    <property type="entry name" value="30S RIBOSOMAL PROTEIN S18"/>
    <property type="match status" value="1"/>
</dbReference>
<dbReference type="AlphaFoldDB" id="A0A8S4PD71"/>
<keyword evidence="4" id="KW-1185">Reference proteome</keyword>
<proteinExistence type="predicted"/>
<dbReference type="PANTHER" id="PTHR13479:SF66">
    <property type="entry name" value="LARGE RIBOSOMAL SUBUNIT PROTEIN ML66"/>
    <property type="match status" value="1"/>
</dbReference>
<dbReference type="Gene3D" id="4.10.640.10">
    <property type="entry name" value="Ribosomal protein S18"/>
    <property type="match status" value="1"/>
</dbReference>
<dbReference type="Proteomes" id="UP000749559">
    <property type="component" value="Unassembled WGS sequence"/>
</dbReference>